<reference evidence="2" key="2">
    <citation type="submission" date="2021-03" db="UniProtKB">
        <authorList>
            <consortium name="EnsemblPlants"/>
        </authorList>
    </citation>
    <scope>IDENTIFICATION</scope>
</reference>
<dbReference type="PANTHER" id="PTHR33591:SF2">
    <property type="entry name" value="BETA-CAROTENE ISOMERASE D27"/>
    <property type="match status" value="1"/>
</dbReference>
<feature type="region of interest" description="Disordered" evidence="1">
    <location>
        <begin position="1"/>
        <end position="29"/>
    </location>
</feature>
<dbReference type="Proteomes" id="UP000596660">
    <property type="component" value="Unplaced"/>
</dbReference>
<reference evidence="2" key="1">
    <citation type="journal article" date="2017" name="Nature">
        <title>The genome of Chenopodium quinoa.</title>
        <authorList>
            <person name="Jarvis D.E."/>
            <person name="Ho Y.S."/>
            <person name="Lightfoot D.J."/>
            <person name="Schmoeckel S.M."/>
            <person name="Li B."/>
            <person name="Borm T.J.A."/>
            <person name="Ohyanagi H."/>
            <person name="Mineta K."/>
            <person name="Michell C.T."/>
            <person name="Saber N."/>
            <person name="Kharbatia N.M."/>
            <person name="Rupper R.R."/>
            <person name="Sharp A.R."/>
            <person name="Dally N."/>
            <person name="Boughton B.A."/>
            <person name="Woo Y.H."/>
            <person name="Gao G."/>
            <person name="Schijlen E.G.W.M."/>
            <person name="Guo X."/>
            <person name="Momin A.A."/>
            <person name="Negrao S."/>
            <person name="Al-Babili S."/>
            <person name="Gehring C."/>
            <person name="Roessner U."/>
            <person name="Jung C."/>
            <person name="Murphy K."/>
            <person name="Arold S.T."/>
            <person name="Gojobori T."/>
            <person name="van der Linden C.G."/>
            <person name="van Loo E.N."/>
            <person name="Jellen E.N."/>
            <person name="Maughan P.J."/>
            <person name="Tester M."/>
        </authorList>
    </citation>
    <scope>NUCLEOTIDE SEQUENCE [LARGE SCALE GENOMIC DNA]</scope>
    <source>
        <strain evidence="2">cv. PI 614886</strain>
    </source>
</reference>
<accession>A0A803LF33</accession>
<name>A0A803LF33_CHEQI</name>
<evidence type="ECO:0000313" key="2">
    <source>
        <dbReference type="EnsemblPlants" id="AUR62011789-RA:cds"/>
    </source>
</evidence>
<dbReference type="Gramene" id="AUR62011789-RA">
    <property type="protein sequence ID" value="AUR62011789-RA:cds"/>
    <property type="gene ID" value="AUR62011789"/>
</dbReference>
<dbReference type="AlphaFoldDB" id="A0A803LF33"/>
<organism evidence="2 3">
    <name type="scientific">Chenopodium quinoa</name>
    <name type="common">Quinoa</name>
    <dbReference type="NCBI Taxonomy" id="63459"/>
    <lineage>
        <taxon>Eukaryota</taxon>
        <taxon>Viridiplantae</taxon>
        <taxon>Streptophyta</taxon>
        <taxon>Embryophyta</taxon>
        <taxon>Tracheophyta</taxon>
        <taxon>Spermatophyta</taxon>
        <taxon>Magnoliopsida</taxon>
        <taxon>eudicotyledons</taxon>
        <taxon>Gunneridae</taxon>
        <taxon>Pentapetalae</taxon>
        <taxon>Caryophyllales</taxon>
        <taxon>Chenopodiaceae</taxon>
        <taxon>Chenopodioideae</taxon>
        <taxon>Atripliceae</taxon>
        <taxon>Chenopodium</taxon>
    </lineage>
</organism>
<sequence length="226" mass="25154">MDLPNLLPEEEPLPAEPAMSEQQGPTEIKRKEEEVRILKSLFPPYLLELYRMLITPIGGGRLAAMMVARVTILTCQWLMGPCSINTIELRDGSSCQSGFKFGVTPPQLENDSALQEPCLDGCPYADPARGGSKAFDFLSPIIGKQFLIVGIGIDSSMKILTGNTLYDFTVVQNDTAAPCAGEEDIFQIEFRNSRFRKQLGQIWRRTSISSSIDYREEVVIGEVRFV</sequence>
<dbReference type="EnsemblPlants" id="AUR62011789-RA">
    <property type="protein sequence ID" value="AUR62011789-RA:cds"/>
    <property type="gene ID" value="AUR62011789"/>
</dbReference>
<evidence type="ECO:0000256" key="1">
    <source>
        <dbReference type="SAM" id="MobiDB-lite"/>
    </source>
</evidence>
<keyword evidence="3" id="KW-1185">Reference proteome</keyword>
<dbReference type="PANTHER" id="PTHR33591">
    <property type="entry name" value="BETA-CAROTENE ISOMERASE D27"/>
    <property type="match status" value="1"/>
</dbReference>
<proteinExistence type="predicted"/>
<protein>
    <submittedName>
        <fullName evidence="2">Uncharacterized protein</fullName>
    </submittedName>
</protein>
<evidence type="ECO:0000313" key="3">
    <source>
        <dbReference type="Proteomes" id="UP000596660"/>
    </source>
</evidence>
<dbReference type="InterPro" id="IPR038938">
    <property type="entry name" value="D27-like"/>
</dbReference>